<dbReference type="InterPro" id="IPR019286">
    <property type="entry name" value="DUF2339_TM"/>
</dbReference>
<protein>
    <submittedName>
        <fullName evidence="5">DUF2339 domain-containing protein</fullName>
    </submittedName>
</protein>
<keyword evidence="1" id="KW-0175">Coiled coil</keyword>
<feature type="transmembrane region" description="Helical" evidence="3">
    <location>
        <begin position="473"/>
        <end position="491"/>
    </location>
</feature>
<keyword evidence="3" id="KW-0812">Transmembrane</keyword>
<dbReference type="Pfam" id="PF10101">
    <property type="entry name" value="DUF2339"/>
    <property type="match status" value="1"/>
</dbReference>
<accession>A0AAE3SMM2</accession>
<feature type="coiled-coil region" evidence="1">
    <location>
        <begin position="1"/>
        <end position="49"/>
    </location>
</feature>
<gene>
    <name evidence="5" type="ORF">OO016_02390</name>
</gene>
<feature type="compositionally biased region" description="Low complexity" evidence="2">
    <location>
        <begin position="166"/>
        <end position="175"/>
    </location>
</feature>
<feature type="transmembrane region" description="Helical" evidence="3">
    <location>
        <begin position="596"/>
        <end position="616"/>
    </location>
</feature>
<evidence type="ECO:0000256" key="2">
    <source>
        <dbReference type="SAM" id="MobiDB-lite"/>
    </source>
</evidence>
<feature type="transmembrane region" description="Helical" evidence="3">
    <location>
        <begin position="757"/>
        <end position="777"/>
    </location>
</feature>
<feature type="transmembrane region" description="Helical" evidence="3">
    <location>
        <begin position="814"/>
        <end position="831"/>
    </location>
</feature>
<sequence>MDNQTTRIKALQLKLEELLKRQEAFSQEISELRDAISALQEENVVEEAIPPTSETETVKEPAPEVTREFAASKPPEYTTAEVPGKRRSLYRKQPEKILGGVCSGLAEYVGMPTWLMRSIWVLFSLLFCIGAIIYIILWAAIPVAPGTYPVMEKAPSPDAEKPTKIPDSPSSQEQEPPTPGPITSSRAVFNLEKYIGESLISKIGMVVLIIGAAIGVKYSIDNDLISPTVRIILGYLLGISLLFIGGRLKQKYETFSAILVSGAMAILYFMTFAAYLFYGMFPQWVAFALMVVFTVATVGIALKYDRQIIAHLGLVGAYCIPFLLDEGRGEPAVLFSYVAIINLGILFIAFRKYWKPLYLFSFGVTWLIYCSWFVFNFSNDEHSGMAAFFAFLFFLIFYITFLAYKFIKKEVFNVLDVFLLLANSFIFFGFGYSIIEQSPEGASYLGAFTLFNALLHGIVSFVAHRFKLADKNIFYLVTGLVLVFITISIPVQLDGNWVTLLWAGEAVLLFHIGRTKNAGVYESMAYPLITLFALSLIHDWGDLGMAARFADETNTYTPFFNRVFLTSLLSAAALGYINFLFYKLPSSASWVKEQGLYSLISYGLGGLLIGVLYTAFSIEISNYWNQLSSVYSFPYQGSSYQYVRDAASFKAVWQLNFTLVFLSLLGVANNWKFKSRSLGIVSLSLNALALLSFLTSGLFLLSELRESYLEASITNETLISGFHIGIRYLSFVFLALFLFTSYKTLNKGYVSLKKDIVFDLVLAVTLCWIITSELLHWLDLADVVESYKLWLSILWGLYAMGLISLGIWKKKKHLRIGAIGLFSLTLVKLFFYDIAHLNTLSKTIVFVSLGIILLLVSYLYNRFKNIITDD</sequence>
<feature type="transmembrane region" description="Helical" evidence="3">
    <location>
        <begin position="357"/>
        <end position="375"/>
    </location>
</feature>
<feature type="transmembrane region" description="Helical" evidence="3">
    <location>
        <begin position="843"/>
        <end position="860"/>
    </location>
</feature>
<feature type="transmembrane region" description="Helical" evidence="3">
    <location>
        <begin position="563"/>
        <end position="584"/>
    </location>
</feature>
<feature type="transmembrane region" description="Helical" evidence="3">
    <location>
        <begin position="284"/>
        <end position="302"/>
    </location>
</feature>
<feature type="transmembrane region" description="Helical" evidence="3">
    <location>
        <begin position="789"/>
        <end position="807"/>
    </location>
</feature>
<dbReference type="RefSeq" id="WP_266010515.1">
    <property type="nucleotide sequence ID" value="NZ_JAPFQP010000001.1"/>
</dbReference>
<feature type="transmembrane region" description="Helical" evidence="3">
    <location>
        <begin position="680"/>
        <end position="701"/>
    </location>
</feature>
<dbReference type="InterPro" id="IPR007168">
    <property type="entry name" value="Phageshock_PspC_N"/>
</dbReference>
<dbReference type="Pfam" id="PF04024">
    <property type="entry name" value="PspC"/>
    <property type="match status" value="1"/>
</dbReference>
<evidence type="ECO:0000313" key="5">
    <source>
        <dbReference type="EMBL" id="MCX2718441.1"/>
    </source>
</evidence>
<comment type="caution">
    <text evidence="5">The sequence shown here is derived from an EMBL/GenBank/DDBJ whole genome shotgun (WGS) entry which is preliminary data.</text>
</comment>
<keyword evidence="3" id="KW-1133">Transmembrane helix</keyword>
<reference evidence="5" key="1">
    <citation type="submission" date="2022-11" db="EMBL/GenBank/DDBJ databases">
        <title>The characterization of three novel Bacteroidetes species and genomic analysis of their roles in tidal elemental geochemical cycles.</title>
        <authorList>
            <person name="Ma K.-J."/>
        </authorList>
    </citation>
    <scope>NUCLEOTIDE SEQUENCE</scope>
    <source>
        <strain evidence="5">M415</strain>
    </source>
</reference>
<dbReference type="AlphaFoldDB" id="A0AAE3SMM2"/>
<feature type="region of interest" description="Disordered" evidence="2">
    <location>
        <begin position="154"/>
        <end position="184"/>
    </location>
</feature>
<keyword evidence="6" id="KW-1185">Reference proteome</keyword>
<feature type="transmembrane region" description="Helical" evidence="3">
    <location>
        <begin position="257"/>
        <end position="278"/>
    </location>
</feature>
<evidence type="ECO:0000259" key="4">
    <source>
        <dbReference type="Pfam" id="PF04024"/>
    </source>
</evidence>
<dbReference type="PANTHER" id="PTHR38434">
    <property type="entry name" value="BLL2549 PROTEIN"/>
    <property type="match status" value="1"/>
</dbReference>
<evidence type="ECO:0000256" key="1">
    <source>
        <dbReference type="SAM" id="Coils"/>
    </source>
</evidence>
<feature type="transmembrane region" description="Helical" evidence="3">
    <location>
        <begin position="525"/>
        <end position="543"/>
    </location>
</feature>
<feature type="transmembrane region" description="Helical" evidence="3">
    <location>
        <begin position="224"/>
        <end position="245"/>
    </location>
</feature>
<dbReference type="Proteomes" id="UP001207116">
    <property type="component" value="Unassembled WGS sequence"/>
</dbReference>
<keyword evidence="3" id="KW-0472">Membrane</keyword>
<dbReference type="EMBL" id="JAPFQP010000001">
    <property type="protein sequence ID" value="MCX2718441.1"/>
    <property type="molecule type" value="Genomic_DNA"/>
</dbReference>
<name>A0AAE3SMM2_9FLAO</name>
<feature type="transmembrane region" description="Helical" evidence="3">
    <location>
        <begin position="331"/>
        <end position="350"/>
    </location>
</feature>
<feature type="transmembrane region" description="Helical" evidence="3">
    <location>
        <begin position="441"/>
        <end position="461"/>
    </location>
</feature>
<evidence type="ECO:0000313" key="6">
    <source>
        <dbReference type="Proteomes" id="UP001207116"/>
    </source>
</evidence>
<feature type="transmembrane region" description="Helical" evidence="3">
    <location>
        <begin position="497"/>
        <end position="513"/>
    </location>
</feature>
<feature type="domain" description="Phage shock protein PspC N-terminal" evidence="4">
    <location>
        <begin position="88"/>
        <end position="143"/>
    </location>
</feature>
<dbReference type="PANTHER" id="PTHR38434:SF1">
    <property type="entry name" value="BLL2549 PROTEIN"/>
    <property type="match status" value="1"/>
</dbReference>
<feature type="transmembrane region" description="Helical" evidence="3">
    <location>
        <begin position="651"/>
        <end position="668"/>
    </location>
</feature>
<feature type="transmembrane region" description="Helical" evidence="3">
    <location>
        <begin position="387"/>
        <end position="407"/>
    </location>
</feature>
<proteinExistence type="predicted"/>
<feature type="transmembrane region" description="Helical" evidence="3">
    <location>
        <begin position="121"/>
        <end position="141"/>
    </location>
</feature>
<evidence type="ECO:0000256" key="3">
    <source>
        <dbReference type="SAM" id="Phobius"/>
    </source>
</evidence>
<feature type="transmembrane region" description="Helical" evidence="3">
    <location>
        <begin position="721"/>
        <end position="745"/>
    </location>
</feature>
<feature type="transmembrane region" description="Helical" evidence="3">
    <location>
        <begin position="414"/>
        <end position="435"/>
    </location>
</feature>
<feature type="transmembrane region" description="Helical" evidence="3">
    <location>
        <begin position="199"/>
        <end position="218"/>
    </location>
</feature>
<organism evidence="5 6">
    <name type="scientific">Lentiprolixibacter aurantiacus</name>
    <dbReference type="NCBI Taxonomy" id="2993939"/>
    <lineage>
        <taxon>Bacteria</taxon>
        <taxon>Pseudomonadati</taxon>
        <taxon>Bacteroidota</taxon>
        <taxon>Flavobacteriia</taxon>
        <taxon>Flavobacteriales</taxon>
        <taxon>Flavobacteriaceae</taxon>
        <taxon>Lentiprolixibacter</taxon>
    </lineage>
</organism>